<dbReference type="Pfam" id="PF13518">
    <property type="entry name" value="HTH_28"/>
    <property type="match status" value="1"/>
</dbReference>
<dbReference type="InterPro" id="IPR009057">
    <property type="entry name" value="Homeodomain-like_sf"/>
</dbReference>
<feature type="compositionally biased region" description="Basic and acidic residues" evidence="1">
    <location>
        <begin position="158"/>
        <end position="172"/>
    </location>
</feature>
<dbReference type="GO" id="GO:0003676">
    <property type="term" value="F:nucleic acid binding"/>
    <property type="evidence" value="ECO:0007669"/>
    <property type="project" value="InterPro"/>
</dbReference>
<dbReference type="InterPro" id="IPR012337">
    <property type="entry name" value="RNaseH-like_sf"/>
</dbReference>
<feature type="region of interest" description="Disordered" evidence="1">
    <location>
        <begin position="257"/>
        <end position="319"/>
    </location>
</feature>
<evidence type="ECO:0000313" key="4">
    <source>
        <dbReference type="Proteomes" id="UP000547528"/>
    </source>
</evidence>
<evidence type="ECO:0000256" key="1">
    <source>
        <dbReference type="SAM" id="MobiDB-lite"/>
    </source>
</evidence>
<dbReference type="Pfam" id="PF00665">
    <property type="entry name" value="rve"/>
    <property type="match status" value="1"/>
</dbReference>
<reference evidence="3 4" key="1">
    <citation type="submission" date="2020-08" db="EMBL/GenBank/DDBJ databases">
        <title>Sequencing the genomes of 1000 actinobacteria strains.</title>
        <authorList>
            <person name="Klenk H.-P."/>
        </authorList>
    </citation>
    <scope>NUCLEOTIDE SEQUENCE [LARGE SCALE GENOMIC DNA]</scope>
    <source>
        <strain evidence="3 4">DSM 28238</strain>
    </source>
</reference>
<dbReference type="Proteomes" id="UP000547528">
    <property type="component" value="Unassembled WGS sequence"/>
</dbReference>
<dbReference type="Gene3D" id="3.30.420.10">
    <property type="entry name" value="Ribonuclease H-like superfamily/Ribonuclease H"/>
    <property type="match status" value="1"/>
</dbReference>
<dbReference type="SUPFAM" id="SSF53098">
    <property type="entry name" value="Ribonuclease H-like"/>
    <property type="match status" value="1"/>
</dbReference>
<dbReference type="AlphaFoldDB" id="A0A7W5XPR8"/>
<evidence type="ECO:0000313" key="3">
    <source>
        <dbReference type="EMBL" id="MBB3668302.1"/>
    </source>
</evidence>
<sequence>MSHPNAALTPRHRLKVARLVVDDGWPISEVAARFQVSWPTVKRWVGRYLAAESMHDRSSRPKTSPNKTPKAVTMRCISLRMRLREGPVQLASRLGVAPSTVHRILTAARLSRLSYVDRATGEPIRAYEHPHPGSLVHVDVKKLGNIPDGGGWRYVGRRQGEKNRSATPDKPKSKWGNPKLGYAFVHTIIDDHSRVAYTEVHDDETAVTAVGVLHRAVEWFAELGVTIERILSDNGGAYRSFLWRDTCEALAITPKRTRPYRPQTNGRSRDSIGRWPTAGPMPAATSQSKSAGTRSRRGCTTTTTIGPTLPAPISRPSHD</sequence>
<dbReference type="InterPro" id="IPR001584">
    <property type="entry name" value="Integrase_cat-core"/>
</dbReference>
<feature type="domain" description="Integrase catalytic" evidence="2">
    <location>
        <begin position="143"/>
        <end position="267"/>
    </location>
</feature>
<name>A0A7W5XPR8_9MICC</name>
<dbReference type="InterPro" id="IPR055247">
    <property type="entry name" value="InsJ-like_HTH"/>
</dbReference>
<proteinExistence type="predicted"/>
<dbReference type="SUPFAM" id="SSF46689">
    <property type="entry name" value="Homeodomain-like"/>
    <property type="match status" value="1"/>
</dbReference>
<dbReference type="PANTHER" id="PTHR35004">
    <property type="entry name" value="TRANSPOSASE RV3428C-RELATED"/>
    <property type="match status" value="1"/>
</dbReference>
<feature type="region of interest" description="Disordered" evidence="1">
    <location>
        <begin position="154"/>
        <end position="175"/>
    </location>
</feature>
<evidence type="ECO:0000259" key="2">
    <source>
        <dbReference type="PROSITE" id="PS50994"/>
    </source>
</evidence>
<organism evidence="3 4">
    <name type="scientific">Garicola koreensis</name>
    <dbReference type="NCBI Taxonomy" id="1262554"/>
    <lineage>
        <taxon>Bacteria</taxon>
        <taxon>Bacillati</taxon>
        <taxon>Actinomycetota</taxon>
        <taxon>Actinomycetes</taxon>
        <taxon>Micrococcales</taxon>
        <taxon>Micrococcaceae</taxon>
        <taxon>Garicola</taxon>
    </lineage>
</organism>
<comment type="caution">
    <text evidence="3">The sequence shown here is derived from an EMBL/GenBank/DDBJ whole genome shotgun (WGS) entry which is preliminary data.</text>
</comment>
<dbReference type="GO" id="GO:0015074">
    <property type="term" value="P:DNA integration"/>
    <property type="evidence" value="ECO:0007669"/>
    <property type="project" value="InterPro"/>
</dbReference>
<dbReference type="PROSITE" id="PS50994">
    <property type="entry name" value="INTEGRASE"/>
    <property type="match status" value="1"/>
</dbReference>
<gene>
    <name evidence="3" type="ORF">FHX47_001932</name>
</gene>
<dbReference type="PANTHER" id="PTHR35004:SF6">
    <property type="entry name" value="TRANSPOSASE"/>
    <property type="match status" value="1"/>
</dbReference>
<feature type="compositionally biased region" description="Low complexity" evidence="1">
    <location>
        <begin position="298"/>
        <end position="308"/>
    </location>
</feature>
<accession>A0A7W5XPR8</accession>
<dbReference type="EMBL" id="JACIBT010000013">
    <property type="protein sequence ID" value="MBB3668302.1"/>
    <property type="molecule type" value="Genomic_DNA"/>
</dbReference>
<keyword evidence="4" id="KW-1185">Reference proteome</keyword>
<protein>
    <submittedName>
        <fullName evidence="3">Transposase InsO family protein</fullName>
    </submittedName>
</protein>
<dbReference type="InterPro" id="IPR047656">
    <property type="entry name" value="IS481-like_transpos"/>
</dbReference>
<dbReference type="NCBIfam" id="NF033577">
    <property type="entry name" value="transpos_IS481"/>
    <property type="match status" value="1"/>
</dbReference>
<dbReference type="InterPro" id="IPR036397">
    <property type="entry name" value="RNaseH_sf"/>
</dbReference>